<reference evidence="1 2" key="1">
    <citation type="journal article" date="2013" name="Genome Announc.">
        <title>Complete Genome Sequence of Burkholderia sp. Strain RPE64, Bacterial Symbiont of the Bean Bug Riptortus pedestris.</title>
        <authorList>
            <person name="Shibata T.F."/>
            <person name="Maeda T."/>
            <person name="Nikoh N."/>
            <person name="Yamaguchi K."/>
            <person name="Oshima K."/>
            <person name="Hattori M."/>
            <person name="Nishiyama T."/>
            <person name="Hasebe M."/>
            <person name="Fukatsu T."/>
            <person name="Kikuchi Y."/>
            <person name="Shigenobu S."/>
        </authorList>
    </citation>
    <scope>NUCLEOTIDE SEQUENCE [LARGE SCALE GENOMIC DNA]</scope>
</reference>
<name>R4X3T9_9BURK</name>
<evidence type="ECO:0000313" key="2">
    <source>
        <dbReference type="Proteomes" id="UP000013966"/>
    </source>
</evidence>
<dbReference type="RefSeq" id="WP_016347401.1">
    <property type="nucleotide sequence ID" value="NC_021288.1"/>
</dbReference>
<dbReference type="OrthoDB" id="9153946at2"/>
<dbReference type="HOGENOM" id="CLU_216245_0_0_4"/>
<reference evidence="1 2" key="2">
    <citation type="journal article" date="2018" name="Int. J. Syst. Evol. Microbiol.">
        <title>Burkholderia insecticola sp. nov., a gut symbiotic bacterium of the bean bug Riptortus pedestris.</title>
        <authorList>
            <person name="Takeshita K."/>
            <person name="Tamaki H."/>
            <person name="Ohbayashi T."/>
            <person name="Meng X.-Y."/>
            <person name="Sone T."/>
            <person name="Mitani Y."/>
            <person name="Peeters C."/>
            <person name="Kikuchi Y."/>
            <person name="Vandamme P."/>
        </authorList>
    </citation>
    <scope>NUCLEOTIDE SEQUENCE [LARGE SCALE GENOMIC DNA]</scope>
    <source>
        <strain evidence="1">RPE64</strain>
    </source>
</reference>
<dbReference type="AlphaFoldDB" id="R4X3T9"/>
<protein>
    <submittedName>
        <fullName evidence="1">Uncharacterized protein</fullName>
    </submittedName>
</protein>
<dbReference type="EMBL" id="AP013060">
    <property type="protein sequence ID" value="BAN26692.1"/>
    <property type="molecule type" value="Genomic_DNA"/>
</dbReference>
<accession>R4X3T9</accession>
<organism evidence="1 2">
    <name type="scientific">Caballeronia insecticola</name>
    <dbReference type="NCBI Taxonomy" id="758793"/>
    <lineage>
        <taxon>Bacteria</taxon>
        <taxon>Pseudomonadati</taxon>
        <taxon>Pseudomonadota</taxon>
        <taxon>Betaproteobacteria</taxon>
        <taxon>Burkholderiales</taxon>
        <taxon>Burkholderiaceae</taxon>
        <taxon>Caballeronia</taxon>
    </lineage>
</organism>
<sequence>MVAFIIYLLDALLDSAERKRRDAFIARAKDLPEAERRMRALENSDAFR</sequence>
<proteinExistence type="predicted"/>
<dbReference type="KEGG" id="buo:BRPE64_CCDS06090"/>
<keyword evidence="2" id="KW-1185">Reference proteome</keyword>
<dbReference type="Proteomes" id="UP000013966">
    <property type="component" value="Chromosome 3"/>
</dbReference>
<gene>
    <name evidence="1" type="ORF">BRPE64_CCDS06090</name>
</gene>
<evidence type="ECO:0000313" key="1">
    <source>
        <dbReference type="EMBL" id="BAN26692.1"/>
    </source>
</evidence>
<dbReference type="PATRIC" id="fig|758793.3.peg.4921"/>